<sequence length="202" mass="23500">MAKSFNSTRNLTGGEYKQKLYFVPCADNKPKVGHEISEPAIFRFLLNEETLEKFDEAAEVEIAEMLEILKDIDKRSKITQVEAYQSSMNPVTNAVKAYHVFIVFKSTSETADDEVYYWWSLEKGTDYITLQRSRNKENVKDKLKGEERKKVKPIKEDLKGKDDSRKVPSLEIQLPVLGHFHQQTYYSRSIRMQKFFPVLCSS</sequence>
<dbReference type="OrthoDB" id="6107672at2759"/>
<evidence type="ECO:0000313" key="2">
    <source>
        <dbReference type="Proteomes" id="UP000000305"/>
    </source>
</evidence>
<protein>
    <submittedName>
        <fullName evidence="1">Uncharacterized protein</fullName>
    </submittedName>
</protein>
<dbReference type="EMBL" id="GL732582">
    <property type="protein sequence ID" value="EFX74582.1"/>
    <property type="molecule type" value="Genomic_DNA"/>
</dbReference>
<reference evidence="1 2" key="1">
    <citation type="journal article" date="2011" name="Science">
        <title>The ecoresponsive genome of Daphnia pulex.</title>
        <authorList>
            <person name="Colbourne J.K."/>
            <person name="Pfrender M.E."/>
            <person name="Gilbert D."/>
            <person name="Thomas W.K."/>
            <person name="Tucker A."/>
            <person name="Oakley T.H."/>
            <person name="Tokishita S."/>
            <person name="Aerts A."/>
            <person name="Arnold G.J."/>
            <person name="Basu M.K."/>
            <person name="Bauer D.J."/>
            <person name="Caceres C.E."/>
            <person name="Carmel L."/>
            <person name="Casola C."/>
            <person name="Choi J.H."/>
            <person name="Detter J.C."/>
            <person name="Dong Q."/>
            <person name="Dusheyko S."/>
            <person name="Eads B.D."/>
            <person name="Frohlich T."/>
            <person name="Geiler-Samerotte K.A."/>
            <person name="Gerlach D."/>
            <person name="Hatcher P."/>
            <person name="Jogdeo S."/>
            <person name="Krijgsveld J."/>
            <person name="Kriventseva E.V."/>
            <person name="Kultz D."/>
            <person name="Laforsch C."/>
            <person name="Lindquist E."/>
            <person name="Lopez J."/>
            <person name="Manak J.R."/>
            <person name="Muller J."/>
            <person name="Pangilinan J."/>
            <person name="Patwardhan R.P."/>
            <person name="Pitluck S."/>
            <person name="Pritham E.J."/>
            <person name="Rechtsteiner A."/>
            <person name="Rho M."/>
            <person name="Rogozin I.B."/>
            <person name="Sakarya O."/>
            <person name="Salamov A."/>
            <person name="Schaack S."/>
            <person name="Shapiro H."/>
            <person name="Shiga Y."/>
            <person name="Skalitzky C."/>
            <person name="Smith Z."/>
            <person name="Souvorov A."/>
            <person name="Sung W."/>
            <person name="Tang Z."/>
            <person name="Tsuchiya D."/>
            <person name="Tu H."/>
            <person name="Vos H."/>
            <person name="Wang M."/>
            <person name="Wolf Y.I."/>
            <person name="Yamagata H."/>
            <person name="Yamada T."/>
            <person name="Ye Y."/>
            <person name="Shaw J.R."/>
            <person name="Andrews J."/>
            <person name="Crease T.J."/>
            <person name="Tang H."/>
            <person name="Lucas S.M."/>
            <person name="Robertson H.M."/>
            <person name="Bork P."/>
            <person name="Koonin E.V."/>
            <person name="Zdobnov E.M."/>
            <person name="Grigoriev I.V."/>
            <person name="Lynch M."/>
            <person name="Boore J.L."/>
        </authorList>
    </citation>
    <scope>NUCLEOTIDE SEQUENCE [LARGE SCALE GENOMIC DNA]</scope>
</reference>
<dbReference type="AlphaFoldDB" id="E9H159"/>
<evidence type="ECO:0000313" key="1">
    <source>
        <dbReference type="EMBL" id="EFX74582.1"/>
    </source>
</evidence>
<gene>
    <name evidence="1" type="ORF">DAPPUDRAFT_108783</name>
</gene>
<dbReference type="Proteomes" id="UP000000305">
    <property type="component" value="Unassembled WGS sequence"/>
</dbReference>
<name>E9H159_DAPPU</name>
<dbReference type="KEGG" id="dpx:DAPPUDRAFT_108783"/>
<dbReference type="GO" id="GO:0005634">
    <property type="term" value="C:nucleus"/>
    <property type="evidence" value="ECO:0000318"/>
    <property type="project" value="GO_Central"/>
</dbReference>
<accession>E9H159</accession>
<dbReference type="PhylomeDB" id="E9H159"/>
<dbReference type="HOGENOM" id="CLU_1355889_0_0_1"/>
<dbReference type="InParanoid" id="E9H159"/>
<organism evidence="1 2">
    <name type="scientific">Daphnia pulex</name>
    <name type="common">Water flea</name>
    <dbReference type="NCBI Taxonomy" id="6669"/>
    <lineage>
        <taxon>Eukaryota</taxon>
        <taxon>Metazoa</taxon>
        <taxon>Ecdysozoa</taxon>
        <taxon>Arthropoda</taxon>
        <taxon>Crustacea</taxon>
        <taxon>Branchiopoda</taxon>
        <taxon>Diplostraca</taxon>
        <taxon>Cladocera</taxon>
        <taxon>Anomopoda</taxon>
        <taxon>Daphniidae</taxon>
        <taxon>Daphnia</taxon>
    </lineage>
</organism>
<keyword evidence="2" id="KW-1185">Reference proteome</keyword>
<proteinExistence type="predicted"/>
<dbReference type="eggNOG" id="ENOG502RTCG">
    <property type="taxonomic scope" value="Eukaryota"/>
</dbReference>
<dbReference type="GO" id="GO:0010468">
    <property type="term" value="P:regulation of gene expression"/>
    <property type="evidence" value="ECO:0000318"/>
    <property type="project" value="GO_Central"/>
</dbReference>